<comment type="catalytic activity">
    <reaction evidence="6 7">
        <text>carbamoyl phosphate + L-aspartate = N-carbamoyl-L-aspartate + phosphate + H(+)</text>
        <dbReference type="Rhea" id="RHEA:20013"/>
        <dbReference type="ChEBI" id="CHEBI:15378"/>
        <dbReference type="ChEBI" id="CHEBI:29991"/>
        <dbReference type="ChEBI" id="CHEBI:32814"/>
        <dbReference type="ChEBI" id="CHEBI:43474"/>
        <dbReference type="ChEBI" id="CHEBI:58228"/>
        <dbReference type="EC" id="2.1.3.2"/>
    </reaction>
</comment>
<keyword evidence="4 7" id="KW-0665">Pyrimidine biosynthesis</keyword>
<comment type="similarity">
    <text evidence="2 7">Belongs to the aspartate/ornithine carbamoyltransferase superfamily. ATCase family.</text>
</comment>
<sequence length="298" mass="33696">MTKVLSKPHLLSMKQLTNEQIFHLFDIADQMKRNEYRSTMHPFFAANVFLEPSTRTKSSFQVAERKLGLDVINLDGGDSSVTKGESLYDTLKTLEAIGVELAVVRQSEVGLLNECQQLNLSLINAGDGSGEHPTQSLLDLYTIYEQFNRFEGLHVAIAGDLKHSRVARSNAHALQQLGAKISFVTKPEWQDDRLTSNYITMDEAVDCCDVLMLLRIQYERHDGKQQADSKYLQNYGLTKERERRMHPHAIILHPAPVNRGVEIDSELVESPKSKIFKQMTNGVTIRMAIIQTLLKGEI</sequence>
<comment type="pathway">
    <text evidence="1 7">Pyrimidine metabolism; UMP biosynthesis via de novo pathway; (S)-dihydroorotate from bicarbonate: step 2/3.</text>
</comment>
<keyword evidence="11" id="KW-1185">Reference proteome</keyword>
<name>A0A838CQU4_9BACI</name>
<proteinExistence type="inferred from homology"/>
<evidence type="ECO:0000256" key="2">
    <source>
        <dbReference type="ARBA" id="ARBA00008896"/>
    </source>
</evidence>
<evidence type="ECO:0000259" key="9">
    <source>
        <dbReference type="Pfam" id="PF02729"/>
    </source>
</evidence>
<dbReference type="EMBL" id="JACEFG010000001">
    <property type="protein sequence ID" value="MBA2174243.1"/>
    <property type="molecule type" value="Genomic_DNA"/>
</dbReference>
<dbReference type="PROSITE" id="PS00097">
    <property type="entry name" value="CARBAMOYLTRANSFERASE"/>
    <property type="match status" value="1"/>
</dbReference>
<dbReference type="GO" id="GO:0006207">
    <property type="term" value="P:'de novo' pyrimidine nucleobase biosynthetic process"/>
    <property type="evidence" value="ECO:0007669"/>
    <property type="project" value="InterPro"/>
</dbReference>
<dbReference type="InterPro" id="IPR006130">
    <property type="entry name" value="Asp/Orn_carbamoylTrfase"/>
</dbReference>
<feature type="binding site" evidence="7">
    <location>
        <position position="165"/>
    </location>
    <ligand>
        <name>L-aspartate</name>
        <dbReference type="ChEBI" id="CHEBI:29991"/>
    </ligand>
</feature>
<dbReference type="InterPro" id="IPR002082">
    <property type="entry name" value="Asp_carbamoyltransf"/>
</dbReference>
<feature type="binding site" evidence="7">
    <location>
        <position position="83"/>
    </location>
    <ligand>
        <name>L-aspartate</name>
        <dbReference type="ChEBI" id="CHEBI:29991"/>
    </ligand>
</feature>
<dbReference type="PRINTS" id="PR00100">
    <property type="entry name" value="AOTCASE"/>
</dbReference>
<dbReference type="GO" id="GO:0044205">
    <property type="term" value="P:'de novo' UMP biosynthetic process"/>
    <property type="evidence" value="ECO:0007669"/>
    <property type="project" value="UniProtKB-UniRule"/>
</dbReference>
<evidence type="ECO:0000256" key="1">
    <source>
        <dbReference type="ARBA" id="ARBA00004852"/>
    </source>
</evidence>
<accession>A0A838CQU4</accession>
<feature type="binding site" evidence="7">
    <location>
        <position position="132"/>
    </location>
    <ligand>
        <name>carbamoyl phosphate</name>
        <dbReference type="ChEBI" id="CHEBI:58228"/>
    </ligand>
</feature>
<protein>
    <recommendedName>
        <fullName evidence="7">Aspartate carbamoyltransferase</fullName>
        <ecNumber evidence="7">2.1.3.2</ecNumber>
    </recommendedName>
    <alternativeName>
        <fullName evidence="7">Aspartate transcarbamylase</fullName>
        <shortName evidence="7">ATCase</shortName>
    </alternativeName>
</protein>
<dbReference type="FunFam" id="3.40.50.1370:FF:000011">
    <property type="entry name" value="Aspartate carbamoyltransferase"/>
    <property type="match status" value="1"/>
</dbReference>
<reference evidence="10 11" key="1">
    <citation type="journal article" date="2004" name="Extremophiles">
        <title>Halobacillus locisalis sp. nov., a halophilic bacterium isolated from a marine solar saltern of the Yellow Sea in Korea.</title>
        <authorList>
            <person name="Yoon J.H."/>
            <person name="Kang K.H."/>
            <person name="Oh T.K."/>
            <person name="Park Y.H."/>
        </authorList>
    </citation>
    <scope>NUCLEOTIDE SEQUENCE [LARGE SCALE GENOMIC DNA]</scope>
    <source>
        <strain evidence="10 11">KCTC 3788</strain>
    </source>
</reference>
<comment type="function">
    <text evidence="5 7">Catalyzes the condensation of carbamoyl phosphate and aspartate to form carbamoyl aspartate and inorganic phosphate, the committed step in the de novo pyrimidine nucleotide biosynthesis pathway.</text>
</comment>
<dbReference type="NCBIfam" id="TIGR00670">
    <property type="entry name" value="asp_carb_tr"/>
    <property type="match status" value="1"/>
</dbReference>
<evidence type="ECO:0000256" key="4">
    <source>
        <dbReference type="ARBA" id="ARBA00022975"/>
    </source>
</evidence>
<evidence type="ECO:0000256" key="3">
    <source>
        <dbReference type="ARBA" id="ARBA00022679"/>
    </source>
</evidence>
<dbReference type="GO" id="GO:0005829">
    <property type="term" value="C:cytosol"/>
    <property type="evidence" value="ECO:0007669"/>
    <property type="project" value="TreeGrafter"/>
</dbReference>
<dbReference type="Pfam" id="PF00185">
    <property type="entry name" value="OTCace"/>
    <property type="match status" value="1"/>
</dbReference>
<dbReference type="GO" id="GO:0006520">
    <property type="term" value="P:amino acid metabolic process"/>
    <property type="evidence" value="ECO:0007669"/>
    <property type="project" value="InterPro"/>
</dbReference>
<feature type="binding site" evidence="7">
    <location>
        <position position="256"/>
    </location>
    <ligand>
        <name>carbamoyl phosphate</name>
        <dbReference type="ChEBI" id="CHEBI:58228"/>
    </ligand>
</feature>
<dbReference type="SUPFAM" id="SSF53671">
    <property type="entry name" value="Aspartate/ornithine carbamoyltransferase"/>
    <property type="match status" value="1"/>
</dbReference>
<dbReference type="InterPro" id="IPR006131">
    <property type="entry name" value="Asp_carbamoyltransf_Asp/Orn-bd"/>
</dbReference>
<feature type="binding site" evidence="7">
    <location>
        <position position="55"/>
    </location>
    <ligand>
        <name>carbamoyl phosphate</name>
        <dbReference type="ChEBI" id="CHEBI:58228"/>
    </ligand>
</feature>
<feature type="binding site" evidence="7">
    <location>
        <position position="105"/>
    </location>
    <ligand>
        <name>carbamoyl phosphate</name>
        <dbReference type="ChEBI" id="CHEBI:58228"/>
    </ligand>
</feature>
<dbReference type="InterPro" id="IPR006132">
    <property type="entry name" value="Asp/Orn_carbamoyltranf_P-bd"/>
</dbReference>
<gene>
    <name evidence="7" type="primary">pyrB</name>
    <name evidence="10" type="ORF">H0266_04925</name>
</gene>
<dbReference type="EC" id="2.1.3.2" evidence="7"/>
<feature type="binding site" evidence="7">
    <location>
        <position position="255"/>
    </location>
    <ligand>
        <name>carbamoyl phosphate</name>
        <dbReference type="ChEBI" id="CHEBI:58228"/>
    </ligand>
</feature>
<dbReference type="HAMAP" id="MF_00001">
    <property type="entry name" value="Asp_carb_tr"/>
    <property type="match status" value="1"/>
</dbReference>
<feature type="domain" description="Aspartate/ornithine carbamoyltransferase Asp/Orn-binding" evidence="8">
    <location>
        <begin position="151"/>
        <end position="292"/>
    </location>
</feature>
<feature type="domain" description="Aspartate/ornithine carbamoyltransferase carbamoyl-P binding" evidence="9">
    <location>
        <begin position="9"/>
        <end position="145"/>
    </location>
</feature>
<dbReference type="Proteomes" id="UP000571017">
    <property type="component" value="Unassembled WGS sequence"/>
</dbReference>
<dbReference type="PANTHER" id="PTHR45753">
    <property type="entry name" value="ORNITHINE CARBAMOYLTRANSFERASE, MITOCHONDRIAL"/>
    <property type="match status" value="1"/>
</dbReference>
<dbReference type="GO" id="GO:0004070">
    <property type="term" value="F:aspartate carbamoyltransferase activity"/>
    <property type="evidence" value="ECO:0007669"/>
    <property type="project" value="UniProtKB-UniRule"/>
</dbReference>
<keyword evidence="3 7" id="KW-0808">Transferase</keyword>
<dbReference type="AlphaFoldDB" id="A0A838CQU4"/>
<evidence type="ECO:0000256" key="7">
    <source>
        <dbReference type="HAMAP-Rule" id="MF_00001"/>
    </source>
</evidence>
<dbReference type="UniPathway" id="UPA00070">
    <property type="reaction ID" value="UER00116"/>
</dbReference>
<comment type="subunit">
    <text evidence="7">Heterododecamer (2C3:3R2) of six catalytic PyrB chains organized as two trimers (C3), and six regulatory PyrI chains organized as three dimers (R2).</text>
</comment>
<comment type="caution">
    <text evidence="10">The sequence shown here is derived from an EMBL/GenBank/DDBJ whole genome shotgun (WGS) entry which is preliminary data.</text>
</comment>
<dbReference type="Pfam" id="PF02729">
    <property type="entry name" value="OTCace_N"/>
    <property type="match status" value="1"/>
</dbReference>
<evidence type="ECO:0000256" key="6">
    <source>
        <dbReference type="ARBA" id="ARBA00048859"/>
    </source>
</evidence>
<dbReference type="GO" id="GO:0016597">
    <property type="term" value="F:amino acid binding"/>
    <property type="evidence" value="ECO:0007669"/>
    <property type="project" value="InterPro"/>
</dbReference>
<dbReference type="Gene3D" id="3.40.50.1370">
    <property type="entry name" value="Aspartate/ornithine carbamoyltransferase"/>
    <property type="match status" value="2"/>
</dbReference>
<feature type="binding site" evidence="7">
    <location>
        <position position="135"/>
    </location>
    <ligand>
        <name>carbamoyl phosphate</name>
        <dbReference type="ChEBI" id="CHEBI:58228"/>
    </ligand>
</feature>
<evidence type="ECO:0000259" key="8">
    <source>
        <dbReference type="Pfam" id="PF00185"/>
    </source>
</evidence>
<evidence type="ECO:0000313" key="11">
    <source>
        <dbReference type="Proteomes" id="UP000571017"/>
    </source>
</evidence>
<dbReference type="PRINTS" id="PR00101">
    <property type="entry name" value="ATCASE"/>
</dbReference>
<dbReference type="InterPro" id="IPR036901">
    <property type="entry name" value="Asp/Orn_carbamoylTrfase_sf"/>
</dbReference>
<dbReference type="RefSeq" id="WP_181471250.1">
    <property type="nucleotide sequence ID" value="NZ_JACEFG010000001.1"/>
</dbReference>
<evidence type="ECO:0000256" key="5">
    <source>
        <dbReference type="ARBA" id="ARBA00043884"/>
    </source>
</evidence>
<feature type="binding site" evidence="7">
    <location>
        <position position="56"/>
    </location>
    <ligand>
        <name>carbamoyl phosphate</name>
        <dbReference type="ChEBI" id="CHEBI:58228"/>
    </ligand>
</feature>
<evidence type="ECO:0000313" key="10">
    <source>
        <dbReference type="EMBL" id="MBA2174243.1"/>
    </source>
</evidence>
<feature type="binding site" evidence="7">
    <location>
        <position position="215"/>
    </location>
    <ligand>
        <name>L-aspartate</name>
        <dbReference type="ChEBI" id="CHEBI:29991"/>
    </ligand>
</feature>
<organism evidence="10 11">
    <name type="scientific">Halobacillus locisalis</name>
    <dbReference type="NCBI Taxonomy" id="220753"/>
    <lineage>
        <taxon>Bacteria</taxon>
        <taxon>Bacillati</taxon>
        <taxon>Bacillota</taxon>
        <taxon>Bacilli</taxon>
        <taxon>Bacillales</taxon>
        <taxon>Bacillaceae</taxon>
        <taxon>Halobacillus</taxon>
    </lineage>
</organism>
<dbReference type="PANTHER" id="PTHR45753:SF6">
    <property type="entry name" value="ASPARTATE CARBAMOYLTRANSFERASE"/>
    <property type="match status" value="1"/>
</dbReference>
<dbReference type="NCBIfam" id="NF002032">
    <property type="entry name" value="PRK00856.1"/>
    <property type="match status" value="1"/>
</dbReference>